<comment type="caution">
    <text evidence="2">The sequence shown here is derived from an EMBL/GenBank/DDBJ whole genome shotgun (WGS) entry which is preliminary data.</text>
</comment>
<organism evidence="2 3">
    <name type="scientific">Castilleja foliolosa</name>
    <dbReference type="NCBI Taxonomy" id="1961234"/>
    <lineage>
        <taxon>Eukaryota</taxon>
        <taxon>Viridiplantae</taxon>
        <taxon>Streptophyta</taxon>
        <taxon>Embryophyta</taxon>
        <taxon>Tracheophyta</taxon>
        <taxon>Spermatophyta</taxon>
        <taxon>Magnoliopsida</taxon>
        <taxon>eudicotyledons</taxon>
        <taxon>Gunneridae</taxon>
        <taxon>Pentapetalae</taxon>
        <taxon>asterids</taxon>
        <taxon>lamiids</taxon>
        <taxon>Lamiales</taxon>
        <taxon>Orobanchaceae</taxon>
        <taxon>Pedicularideae</taxon>
        <taxon>Castillejinae</taxon>
        <taxon>Castilleja</taxon>
    </lineage>
</organism>
<sequence length="39" mass="4392">MVEDEDDDVVDRKHPDDDIKFGSDEDTADSDDSLGHDEL</sequence>
<evidence type="ECO:0000313" key="3">
    <source>
        <dbReference type="Proteomes" id="UP001632038"/>
    </source>
</evidence>
<accession>A0ABD3D8C4</accession>
<gene>
    <name evidence="2" type="ORF">CASFOL_017618</name>
</gene>
<evidence type="ECO:0000256" key="1">
    <source>
        <dbReference type="SAM" id="MobiDB-lite"/>
    </source>
</evidence>
<proteinExistence type="predicted"/>
<dbReference type="EMBL" id="JAVIJP010000019">
    <property type="protein sequence ID" value="KAL3638247.1"/>
    <property type="molecule type" value="Genomic_DNA"/>
</dbReference>
<feature type="region of interest" description="Disordered" evidence="1">
    <location>
        <begin position="1"/>
        <end position="39"/>
    </location>
</feature>
<feature type="compositionally biased region" description="Basic and acidic residues" evidence="1">
    <location>
        <begin position="10"/>
        <end position="23"/>
    </location>
</feature>
<dbReference type="Proteomes" id="UP001632038">
    <property type="component" value="Unassembled WGS sequence"/>
</dbReference>
<protein>
    <submittedName>
        <fullName evidence="2">Uncharacterized protein</fullName>
    </submittedName>
</protein>
<dbReference type="AlphaFoldDB" id="A0ABD3D8C4"/>
<keyword evidence="3" id="KW-1185">Reference proteome</keyword>
<evidence type="ECO:0000313" key="2">
    <source>
        <dbReference type="EMBL" id="KAL3638247.1"/>
    </source>
</evidence>
<name>A0ABD3D8C4_9LAMI</name>
<reference evidence="3" key="1">
    <citation type="journal article" date="2024" name="IScience">
        <title>Strigolactones Initiate the Formation of Haustorium-like Structures in Castilleja.</title>
        <authorList>
            <person name="Buerger M."/>
            <person name="Peterson D."/>
            <person name="Chory J."/>
        </authorList>
    </citation>
    <scope>NUCLEOTIDE SEQUENCE [LARGE SCALE GENOMIC DNA]</scope>
</reference>